<name>A0A841SX59_9BACL</name>
<dbReference type="EMBL" id="JACJVQ010000015">
    <property type="protein sequence ID" value="MBB6635852.1"/>
    <property type="molecule type" value="Genomic_DNA"/>
</dbReference>
<dbReference type="InterPro" id="IPR011009">
    <property type="entry name" value="Kinase-like_dom_sf"/>
</dbReference>
<keyword evidence="2" id="KW-1185">Reference proteome</keyword>
<accession>A0A841SX59</accession>
<sequence length="360" mass="41999">MRNAAPVSLISEKWRDYRFSEKLAGHFGSSVALVEENQECLKETDKSAIWKLEIRTVTQSVPLILKIFKAPIEGPKWIELNTYRKASVLLSDLMPAVYWTEDVPNTNEVWAILEYVPQLKGQIIFTPDSFDKIIPSLAKLHARTHNDRLFERWDLFSEWLPLYHSDTAIAERVQTRDRTLEYLDKAMEHPEWRQKLKPQYDRLQRLLSSGPEYFPELAQAGKSVIHNDLQTPNIGCGNVQEESWNLKFLDWEGARFAPCWFDMFNLIGIFFAYRKDWRSAEEEVVARCAPLYALEMSKHGVRFEGDPVRLYKMAYLQKVLEKSLFLQLQWAVEGQKPAFLLDGYLDKIKGWGKELGLHVK</sequence>
<dbReference type="AlphaFoldDB" id="A0A841SX59"/>
<comment type="caution">
    <text evidence="1">The sequence shown here is derived from an EMBL/GenBank/DDBJ whole genome shotgun (WGS) entry which is preliminary data.</text>
</comment>
<keyword evidence="1" id="KW-0808">Transferase</keyword>
<dbReference type="Proteomes" id="UP000535838">
    <property type="component" value="Unassembled WGS sequence"/>
</dbReference>
<protein>
    <submittedName>
        <fullName evidence="1">Phosphotransferase</fullName>
    </submittedName>
</protein>
<dbReference type="Gene3D" id="3.90.1200.10">
    <property type="match status" value="1"/>
</dbReference>
<dbReference type="GO" id="GO:0016740">
    <property type="term" value="F:transferase activity"/>
    <property type="evidence" value="ECO:0007669"/>
    <property type="project" value="UniProtKB-KW"/>
</dbReference>
<reference evidence="1 2" key="1">
    <citation type="submission" date="2020-08" db="EMBL/GenBank/DDBJ databases">
        <title>Cohnella phylogeny.</title>
        <authorList>
            <person name="Dunlap C."/>
        </authorList>
    </citation>
    <scope>NUCLEOTIDE SEQUENCE [LARGE SCALE GENOMIC DNA]</scope>
    <source>
        <strain evidence="1 2">DSM 25241</strain>
    </source>
</reference>
<proteinExistence type="predicted"/>
<gene>
    <name evidence="1" type="ORF">H7B67_17160</name>
</gene>
<evidence type="ECO:0000313" key="1">
    <source>
        <dbReference type="EMBL" id="MBB6635852.1"/>
    </source>
</evidence>
<organism evidence="1 2">
    <name type="scientific">Cohnella thailandensis</name>
    <dbReference type="NCBI Taxonomy" id="557557"/>
    <lineage>
        <taxon>Bacteria</taxon>
        <taxon>Bacillati</taxon>
        <taxon>Bacillota</taxon>
        <taxon>Bacilli</taxon>
        <taxon>Bacillales</taxon>
        <taxon>Paenibacillaceae</taxon>
        <taxon>Cohnella</taxon>
    </lineage>
</organism>
<evidence type="ECO:0000313" key="2">
    <source>
        <dbReference type="Proteomes" id="UP000535838"/>
    </source>
</evidence>
<dbReference type="SUPFAM" id="SSF56112">
    <property type="entry name" value="Protein kinase-like (PK-like)"/>
    <property type="match status" value="1"/>
</dbReference>